<dbReference type="GO" id="GO:0016020">
    <property type="term" value="C:membrane"/>
    <property type="evidence" value="ECO:0007669"/>
    <property type="project" value="InterPro"/>
</dbReference>
<evidence type="ECO:0000313" key="8">
    <source>
        <dbReference type="Proteomes" id="UP000694403"/>
    </source>
</evidence>
<organism evidence="7 8">
    <name type="scientific">Chelydra serpentina</name>
    <name type="common">Snapping turtle</name>
    <name type="synonym">Testudo serpentina</name>
    <dbReference type="NCBI Taxonomy" id="8475"/>
    <lineage>
        <taxon>Eukaryota</taxon>
        <taxon>Metazoa</taxon>
        <taxon>Chordata</taxon>
        <taxon>Craniata</taxon>
        <taxon>Vertebrata</taxon>
        <taxon>Euteleostomi</taxon>
        <taxon>Archelosauria</taxon>
        <taxon>Testudinata</taxon>
        <taxon>Testudines</taxon>
        <taxon>Cryptodira</taxon>
        <taxon>Durocryptodira</taxon>
        <taxon>Americhelydia</taxon>
        <taxon>Chelydroidea</taxon>
        <taxon>Chelydridae</taxon>
        <taxon>Chelydra</taxon>
    </lineage>
</organism>
<feature type="disulfide bond" evidence="5">
    <location>
        <begin position="14"/>
        <end position="78"/>
    </location>
</feature>
<dbReference type="InterPro" id="IPR036772">
    <property type="entry name" value="SRCR-like_dom_sf"/>
</dbReference>
<feature type="disulfide bond" evidence="5">
    <location>
        <begin position="170"/>
        <end position="180"/>
    </location>
</feature>
<dbReference type="Pfam" id="PF00530">
    <property type="entry name" value="SRCR"/>
    <property type="match status" value="4"/>
</dbReference>
<keyword evidence="1" id="KW-0732">Signal</keyword>
<dbReference type="FunFam" id="3.10.250.10:FF:000003">
    <property type="entry name" value="Deleted in malignant brain tumors 1"/>
    <property type="match status" value="2"/>
</dbReference>
<dbReference type="Ensembl" id="ENSCSRT00000027836.1">
    <property type="protein sequence ID" value="ENSCSRP00000026721.1"/>
    <property type="gene ID" value="ENSCSRG00000019862.1"/>
</dbReference>
<accession>A0A8C3TD32</accession>
<evidence type="ECO:0000259" key="6">
    <source>
        <dbReference type="PROSITE" id="PS50287"/>
    </source>
</evidence>
<feature type="disulfide bond" evidence="5">
    <location>
        <begin position="139"/>
        <end position="200"/>
    </location>
</feature>
<keyword evidence="8" id="KW-1185">Reference proteome</keyword>
<dbReference type="GO" id="GO:0045217">
    <property type="term" value="P:cell-cell junction maintenance"/>
    <property type="evidence" value="ECO:0007669"/>
    <property type="project" value="TreeGrafter"/>
</dbReference>
<sequence length="515" mass="56211">RVEIHYNGTWGTVCDDSWDTSDANVVCQELGCGHAISAPGSAHYGQGSGQIWLDDVSCSGSESYLRNCSSRGWGQHNCGHGEDAGVLCSGLFMTKWLYKQVRLVNGADRCSGRVEIHYSGTWGTVCDNSWALSAANVVCKELGCGHAISAPGLAHYGKGSGQIWLDEVSCSGNESYLRDCSSRGWGQHNCGHSKDAGVFCSGLSFETGLACREIRLVNGADRCSGRVEIHYSGAWGTVCDDSWNTSDANVVCQELECGHAIDAPASAYYGQGSGQIWLDDVSCSGSESYLRDCSSRGWVGFFFPTGSKQIRLVNGADRCAGRVEIHYNGTWGTACDDYWNTTDANVVCKELGCGRAINAPGSAYYGQGSGQIWLDDVSCSGNESYLRDCSSRGWGQHNCGHGEDAGVLCSGLFFESFLSCLSCPALVPFCLAREQCFFISFWAAFQVFEDRYHVPPKSPLLQTKHTQFLQPLLIWLRSIPLIIFVTRLWILPSFSTSFLYKCDQYAIYSYIQVTN</sequence>
<feature type="domain" description="SRCR" evidence="6">
    <location>
        <begin position="214"/>
        <end position="298"/>
    </location>
</feature>
<reference evidence="7" key="1">
    <citation type="submission" date="2025-08" db="UniProtKB">
        <authorList>
            <consortium name="Ensembl"/>
        </authorList>
    </citation>
    <scope>IDENTIFICATION</scope>
</reference>
<keyword evidence="2" id="KW-0677">Repeat</keyword>
<feature type="disulfide bond" evidence="5">
    <location>
        <begin position="348"/>
        <end position="409"/>
    </location>
</feature>
<dbReference type="AlphaFoldDB" id="A0A8C3TD32"/>
<dbReference type="PRINTS" id="PR00258">
    <property type="entry name" value="SPERACTRCPTR"/>
</dbReference>
<feature type="domain" description="SRCR" evidence="6">
    <location>
        <begin position="310"/>
        <end position="410"/>
    </location>
</feature>
<evidence type="ECO:0000256" key="5">
    <source>
        <dbReference type="PROSITE-ProRule" id="PRU00196"/>
    </source>
</evidence>
<feature type="disulfide bond" evidence="5">
    <location>
        <begin position="58"/>
        <end position="68"/>
    </location>
</feature>
<evidence type="ECO:0000256" key="3">
    <source>
        <dbReference type="ARBA" id="ARBA00023157"/>
    </source>
</evidence>
<protein>
    <recommendedName>
        <fullName evidence="6">SRCR domain-containing protein</fullName>
    </recommendedName>
</protein>
<name>A0A8C3TD32_CHESE</name>
<dbReference type="PROSITE" id="PS50287">
    <property type="entry name" value="SRCR_2"/>
    <property type="match status" value="4"/>
</dbReference>
<comment type="caution">
    <text evidence="5">Lacks conserved residue(s) required for the propagation of feature annotation.</text>
</comment>
<evidence type="ECO:0000256" key="2">
    <source>
        <dbReference type="ARBA" id="ARBA00022737"/>
    </source>
</evidence>
<dbReference type="SMART" id="SM00202">
    <property type="entry name" value="SR"/>
    <property type="match status" value="4"/>
</dbReference>
<feature type="disulfide bond" evidence="5">
    <location>
        <begin position="126"/>
        <end position="190"/>
    </location>
</feature>
<feature type="disulfide bond" evidence="5">
    <location>
        <begin position="27"/>
        <end position="88"/>
    </location>
</feature>
<evidence type="ECO:0000313" key="7">
    <source>
        <dbReference type="Ensembl" id="ENSCSRP00000026721.1"/>
    </source>
</evidence>
<dbReference type="PROSITE" id="PS00420">
    <property type="entry name" value="SRCR_1"/>
    <property type="match status" value="2"/>
</dbReference>
<feature type="domain" description="SRCR" evidence="6">
    <location>
        <begin position="1"/>
        <end position="89"/>
    </location>
</feature>
<keyword evidence="4" id="KW-0325">Glycoprotein</keyword>
<dbReference type="PANTHER" id="PTHR47653">
    <property type="entry name" value="PROTEIN BARK BEETLE"/>
    <property type="match status" value="1"/>
</dbReference>
<dbReference type="Proteomes" id="UP000694403">
    <property type="component" value="Unplaced"/>
</dbReference>
<feature type="disulfide bond" evidence="5">
    <location>
        <begin position="283"/>
        <end position="293"/>
    </location>
</feature>
<dbReference type="InterPro" id="IPR053243">
    <property type="entry name" value="SJ_maturation_regulator"/>
</dbReference>
<evidence type="ECO:0000256" key="1">
    <source>
        <dbReference type="ARBA" id="ARBA00022729"/>
    </source>
</evidence>
<reference evidence="7" key="2">
    <citation type="submission" date="2025-09" db="UniProtKB">
        <authorList>
            <consortium name="Ensembl"/>
        </authorList>
    </citation>
    <scope>IDENTIFICATION</scope>
</reference>
<dbReference type="InterPro" id="IPR001190">
    <property type="entry name" value="SRCR"/>
</dbReference>
<feature type="disulfide bond" evidence="5">
    <location>
        <begin position="335"/>
        <end position="399"/>
    </location>
</feature>
<keyword evidence="3 5" id="KW-1015">Disulfide bond</keyword>
<dbReference type="PANTHER" id="PTHR47653:SF1">
    <property type="entry name" value="DELETED IN MALIGNANT BRAIN TUMORS 1 PROTEIN"/>
    <property type="match status" value="1"/>
</dbReference>
<dbReference type="Gene3D" id="3.10.250.10">
    <property type="entry name" value="SRCR-like domain"/>
    <property type="match status" value="4"/>
</dbReference>
<dbReference type="FunFam" id="3.10.250.10:FF:000006">
    <property type="entry name" value="neurotrypsin isoform X2"/>
    <property type="match status" value="2"/>
</dbReference>
<dbReference type="SUPFAM" id="SSF56487">
    <property type="entry name" value="SRCR-like"/>
    <property type="match status" value="4"/>
</dbReference>
<feature type="disulfide bond" evidence="5">
    <location>
        <begin position="379"/>
        <end position="389"/>
    </location>
</feature>
<proteinExistence type="predicted"/>
<feature type="domain" description="SRCR" evidence="6">
    <location>
        <begin position="101"/>
        <end position="201"/>
    </location>
</feature>
<evidence type="ECO:0000256" key="4">
    <source>
        <dbReference type="ARBA" id="ARBA00023180"/>
    </source>
</evidence>